<keyword evidence="8" id="KW-0106">Calcium</keyword>
<evidence type="ECO:0000313" key="16">
    <source>
        <dbReference type="EMBL" id="KAK7500981.1"/>
    </source>
</evidence>
<keyword evidence="9 14" id="KW-1133">Transmembrane helix</keyword>
<dbReference type="GO" id="GO:0005886">
    <property type="term" value="C:plasma membrane"/>
    <property type="evidence" value="ECO:0007669"/>
    <property type="project" value="UniProtKB-SubCell"/>
</dbReference>
<evidence type="ECO:0000313" key="17">
    <source>
        <dbReference type="Proteomes" id="UP001519460"/>
    </source>
</evidence>
<name>A0ABD0LNE0_9CAEN</name>
<evidence type="ECO:0000256" key="11">
    <source>
        <dbReference type="ARBA" id="ARBA00023136"/>
    </source>
</evidence>
<reference evidence="16 17" key="1">
    <citation type="journal article" date="2023" name="Sci. Data">
        <title>Genome assembly of the Korean intertidal mud-creeper Batillaria attramentaria.</title>
        <authorList>
            <person name="Patra A.K."/>
            <person name="Ho P.T."/>
            <person name="Jun S."/>
            <person name="Lee S.J."/>
            <person name="Kim Y."/>
            <person name="Won Y.J."/>
        </authorList>
    </citation>
    <scope>NUCLEOTIDE SEQUENCE [LARGE SCALE GENOMIC DNA]</scope>
    <source>
        <strain evidence="16">Wonlab-2016</strain>
    </source>
</reference>
<keyword evidence="17" id="KW-1185">Reference proteome</keyword>
<evidence type="ECO:0000256" key="3">
    <source>
        <dbReference type="ARBA" id="ARBA00022475"/>
    </source>
</evidence>
<evidence type="ECO:0000256" key="13">
    <source>
        <dbReference type="PROSITE-ProRule" id="PRU00023"/>
    </source>
</evidence>
<proteinExistence type="predicted"/>
<keyword evidence="6 14" id="KW-0812">Transmembrane</keyword>
<dbReference type="InterPro" id="IPR024862">
    <property type="entry name" value="TRPV"/>
</dbReference>
<keyword evidence="11 14" id="KW-0472">Membrane</keyword>
<comment type="subcellular location">
    <subcellularLocation>
        <location evidence="1">Cell membrane</location>
        <topology evidence="1">Multi-pass membrane protein</topology>
    </subcellularLocation>
</comment>
<dbReference type="SUPFAM" id="SSF48403">
    <property type="entry name" value="Ankyrin repeat"/>
    <property type="match status" value="1"/>
</dbReference>
<dbReference type="EMBL" id="JACVVK020000034">
    <property type="protein sequence ID" value="KAK7500981.1"/>
    <property type="molecule type" value="Genomic_DNA"/>
</dbReference>
<keyword evidence="5" id="KW-0107">Calcium channel</keyword>
<dbReference type="SMART" id="SM00248">
    <property type="entry name" value="ANK"/>
    <property type="match status" value="3"/>
</dbReference>
<dbReference type="GO" id="GO:0005262">
    <property type="term" value="F:calcium channel activity"/>
    <property type="evidence" value="ECO:0007669"/>
    <property type="project" value="UniProtKB-KW"/>
</dbReference>
<dbReference type="InterPro" id="IPR005821">
    <property type="entry name" value="Ion_trans_dom"/>
</dbReference>
<evidence type="ECO:0000259" key="15">
    <source>
        <dbReference type="Pfam" id="PF00520"/>
    </source>
</evidence>
<evidence type="ECO:0000256" key="12">
    <source>
        <dbReference type="ARBA" id="ARBA00023303"/>
    </source>
</evidence>
<comment type="caution">
    <text evidence="16">The sequence shown here is derived from an EMBL/GenBank/DDBJ whole genome shotgun (WGS) entry which is preliminary data.</text>
</comment>
<evidence type="ECO:0000256" key="14">
    <source>
        <dbReference type="SAM" id="Phobius"/>
    </source>
</evidence>
<dbReference type="AlphaFoldDB" id="A0ABD0LNE0"/>
<evidence type="ECO:0000256" key="1">
    <source>
        <dbReference type="ARBA" id="ARBA00004651"/>
    </source>
</evidence>
<feature type="domain" description="Ion transport" evidence="15">
    <location>
        <begin position="319"/>
        <end position="498"/>
    </location>
</feature>
<evidence type="ECO:0000256" key="6">
    <source>
        <dbReference type="ARBA" id="ARBA00022692"/>
    </source>
</evidence>
<keyword evidence="3" id="KW-1003">Cell membrane</keyword>
<gene>
    <name evidence="16" type="ORF">BaRGS_00007861</name>
</gene>
<dbReference type="Pfam" id="PF12796">
    <property type="entry name" value="Ank_2"/>
    <property type="match status" value="1"/>
</dbReference>
<feature type="transmembrane region" description="Helical" evidence="14">
    <location>
        <begin position="348"/>
        <end position="367"/>
    </location>
</feature>
<sequence length="620" mass="71235">MEDDLEMRPRKRVRSSFRNSDMTTVTRHESGYLEAEDIDLSLPSQSRDEIFSGIETDDTFLVEVNAGVAGSQLHIVAQKTAALKVGKQEAEIEVIIDRLIESQGDKDRALLHVVSKTLADESKIQVMVNTLLHRGANTSVADADWRTPLHHATRRGFKSVVTKLLDSDALPHVRDREQQMPLHIAISNNADDIAALLLAFMPNIKVRPLFVSLDDHEAELSLHDLLKKNMQQTVLAVLDCMVDAIGQSGHVRVHYHVLEADAKGRPPNHRDFSPTSRSCLHLIAKGGYKNIVYHNVVRLLMRRKWKEFARFRFQMNSFLFVLTQFCLCFSVVAATMTPDPTTYQGPLHIARAVFEVWSVIAAFVTFLLELNQMRKHRLDYFTDKFNWLDISSSSLLLTVVVLRWTHRKEQWPVYSVGFLLWTLRIFKYAAVFRQTGAYAQILYRIVAHDFPQFIVVFSVVLIAFSGAFVLSLRGEDSLDLYYDTSTFWHTMFTGVRILIEGQPVVDYTPEYHILIAQLSDTYQNVQQDAQRGLELNRAWIIARVELNGLFMGKGHRQSKYLEVEEMQNPEEVLEKWENPPLNEMTKHVRDIWDSLESHKLNMLTLKNRMSRQELAMTGIQ</sequence>
<feature type="repeat" description="ANK" evidence="13">
    <location>
        <begin position="144"/>
        <end position="176"/>
    </location>
</feature>
<feature type="transmembrane region" description="Helical" evidence="14">
    <location>
        <begin position="411"/>
        <end position="432"/>
    </location>
</feature>
<dbReference type="Proteomes" id="UP001519460">
    <property type="component" value="Unassembled WGS sequence"/>
</dbReference>
<keyword evidence="10" id="KW-0406">Ion transport</keyword>
<dbReference type="PANTHER" id="PTHR10582">
    <property type="entry name" value="TRANSIENT RECEPTOR POTENTIAL ION CHANNEL PROTEIN"/>
    <property type="match status" value="1"/>
</dbReference>
<keyword evidence="4" id="KW-0109">Calcium transport</keyword>
<dbReference type="PROSITE" id="PS50088">
    <property type="entry name" value="ANK_REPEAT"/>
    <property type="match status" value="1"/>
</dbReference>
<organism evidence="16 17">
    <name type="scientific">Batillaria attramentaria</name>
    <dbReference type="NCBI Taxonomy" id="370345"/>
    <lineage>
        <taxon>Eukaryota</taxon>
        <taxon>Metazoa</taxon>
        <taxon>Spiralia</taxon>
        <taxon>Lophotrochozoa</taxon>
        <taxon>Mollusca</taxon>
        <taxon>Gastropoda</taxon>
        <taxon>Caenogastropoda</taxon>
        <taxon>Sorbeoconcha</taxon>
        <taxon>Cerithioidea</taxon>
        <taxon>Batillariidae</taxon>
        <taxon>Batillaria</taxon>
    </lineage>
</organism>
<dbReference type="Pfam" id="PF00520">
    <property type="entry name" value="Ion_trans"/>
    <property type="match status" value="1"/>
</dbReference>
<keyword evidence="12" id="KW-0407">Ion channel</keyword>
<dbReference type="SUPFAM" id="SSF81324">
    <property type="entry name" value="Voltage-gated potassium channels"/>
    <property type="match status" value="1"/>
</dbReference>
<protein>
    <recommendedName>
        <fullName evidence="15">Ion transport domain-containing protein</fullName>
    </recommendedName>
</protein>
<evidence type="ECO:0000256" key="4">
    <source>
        <dbReference type="ARBA" id="ARBA00022568"/>
    </source>
</evidence>
<dbReference type="Gene3D" id="1.25.40.20">
    <property type="entry name" value="Ankyrin repeat-containing domain"/>
    <property type="match status" value="1"/>
</dbReference>
<keyword evidence="2" id="KW-0813">Transport</keyword>
<evidence type="ECO:0000256" key="10">
    <source>
        <dbReference type="ARBA" id="ARBA00023065"/>
    </source>
</evidence>
<keyword evidence="7" id="KW-0677">Repeat</keyword>
<evidence type="ECO:0000256" key="8">
    <source>
        <dbReference type="ARBA" id="ARBA00022837"/>
    </source>
</evidence>
<dbReference type="InterPro" id="IPR036770">
    <property type="entry name" value="Ankyrin_rpt-contain_sf"/>
</dbReference>
<accession>A0ABD0LNE0</accession>
<dbReference type="InterPro" id="IPR002110">
    <property type="entry name" value="Ankyrin_rpt"/>
</dbReference>
<feature type="transmembrane region" description="Helical" evidence="14">
    <location>
        <begin position="313"/>
        <end position="336"/>
    </location>
</feature>
<evidence type="ECO:0000256" key="7">
    <source>
        <dbReference type="ARBA" id="ARBA00022737"/>
    </source>
</evidence>
<evidence type="ECO:0000256" key="5">
    <source>
        <dbReference type="ARBA" id="ARBA00022673"/>
    </source>
</evidence>
<evidence type="ECO:0000256" key="2">
    <source>
        <dbReference type="ARBA" id="ARBA00022448"/>
    </source>
</evidence>
<feature type="transmembrane region" description="Helical" evidence="14">
    <location>
        <begin position="453"/>
        <end position="472"/>
    </location>
</feature>
<dbReference type="PANTHER" id="PTHR10582:SF2">
    <property type="entry name" value="INACTIVE"/>
    <property type="match status" value="1"/>
</dbReference>
<keyword evidence="13" id="KW-0040">ANK repeat</keyword>
<evidence type="ECO:0000256" key="9">
    <source>
        <dbReference type="ARBA" id="ARBA00022989"/>
    </source>
</evidence>